<reference evidence="1 4" key="1">
    <citation type="submission" date="2015-09" db="EMBL/GenBank/DDBJ databases">
        <authorList>
            <consortium name="Pathogen Informatics"/>
        </authorList>
    </citation>
    <scope>NUCLEOTIDE SEQUENCE [LARGE SCALE GENOMIC DNA]</scope>
    <source>
        <strain evidence="1 4">2789STDY5834939</strain>
    </source>
</reference>
<evidence type="ECO:0000313" key="6">
    <source>
        <dbReference type="Proteomes" id="UP000260828"/>
    </source>
</evidence>
<reference evidence="3 6" key="4">
    <citation type="submission" date="2018-08" db="EMBL/GenBank/DDBJ databases">
        <title>A genome reference for cultivated species of the human gut microbiota.</title>
        <authorList>
            <person name="Zou Y."/>
            <person name="Xue W."/>
            <person name="Luo G."/>
        </authorList>
    </citation>
    <scope>NUCLEOTIDE SEQUENCE [LARGE SCALE GENOMIC DNA]</scope>
    <source>
        <strain evidence="3 6">TF05-12AC</strain>
    </source>
</reference>
<gene>
    <name evidence="2" type="ORF">B5F11_04980</name>
    <name evidence="3" type="ORF">DXC40_03925</name>
    <name evidence="1" type="ORF">ERS852551_01024</name>
</gene>
<name>A0A174NUS3_9FIRM</name>
<dbReference type="Proteomes" id="UP000196386">
    <property type="component" value="Unassembled WGS sequence"/>
</dbReference>
<dbReference type="RefSeq" id="WP_024730150.1">
    <property type="nucleotide sequence ID" value="NZ_CABIWA010000003.1"/>
</dbReference>
<evidence type="ECO:0000313" key="3">
    <source>
        <dbReference type="EMBL" id="RGE70207.1"/>
    </source>
</evidence>
<proteinExistence type="predicted"/>
<dbReference type="GeneID" id="72465028"/>
<dbReference type="EMBL" id="CZBE01000006">
    <property type="protein sequence ID" value="CUP51316.1"/>
    <property type="molecule type" value="Genomic_DNA"/>
</dbReference>
<reference evidence="2" key="3">
    <citation type="journal article" date="2018" name="BMC Genomics">
        <title>Whole genome sequencing and function prediction of 133 gut anaerobes isolated from chicken caecum in pure cultures.</title>
        <authorList>
            <person name="Medvecky M."/>
            <person name="Cejkova D."/>
            <person name="Polansky O."/>
            <person name="Karasova D."/>
            <person name="Kubasova T."/>
            <person name="Cizek A."/>
            <person name="Rychlik I."/>
        </authorList>
    </citation>
    <scope>NUCLEOTIDE SEQUENCE</scope>
    <source>
        <strain evidence="2">An175</strain>
    </source>
</reference>
<evidence type="ECO:0000313" key="1">
    <source>
        <dbReference type="EMBL" id="CUP51316.1"/>
    </source>
</evidence>
<dbReference type="AlphaFoldDB" id="A0A174NUS3"/>
<dbReference type="EMBL" id="QVME01000001">
    <property type="protein sequence ID" value="RGE70207.1"/>
    <property type="molecule type" value="Genomic_DNA"/>
</dbReference>
<dbReference type="Proteomes" id="UP000095765">
    <property type="component" value="Unassembled WGS sequence"/>
</dbReference>
<dbReference type="Proteomes" id="UP000260828">
    <property type="component" value="Unassembled WGS sequence"/>
</dbReference>
<dbReference type="EMBL" id="NFKP01000004">
    <property type="protein sequence ID" value="OUP70363.1"/>
    <property type="molecule type" value="Genomic_DNA"/>
</dbReference>
<dbReference type="OrthoDB" id="1857996at2"/>
<accession>A0A174NUS3</accession>
<evidence type="ECO:0000313" key="4">
    <source>
        <dbReference type="Proteomes" id="UP000095765"/>
    </source>
</evidence>
<evidence type="ECO:0000313" key="5">
    <source>
        <dbReference type="Proteomes" id="UP000196386"/>
    </source>
</evidence>
<organism evidence="1 4">
    <name type="scientific">Anaerotruncus colihominis</name>
    <dbReference type="NCBI Taxonomy" id="169435"/>
    <lineage>
        <taxon>Bacteria</taxon>
        <taxon>Bacillati</taxon>
        <taxon>Bacillota</taxon>
        <taxon>Clostridia</taxon>
        <taxon>Eubacteriales</taxon>
        <taxon>Oscillospiraceae</taxon>
        <taxon>Anaerotruncus</taxon>
    </lineage>
</organism>
<evidence type="ECO:0000313" key="2">
    <source>
        <dbReference type="EMBL" id="OUP70363.1"/>
    </source>
</evidence>
<sequence length="218" mass="24989">MSYNMSNSRFPAVLKTLDDQIVADTGVIQISIEDKSVDFKSEFIPLYKLGDQLKIVRIQDGIEVVSYVGEVYLSSQHILRLVSVTETVLPAARSVFSYDVDLTGKLIARVLDTSHKRFLFFGKKPRYRETVFDAQIHSIALRGVKFTTPYILEDEQTISLNMQEPRLKDVLLDVKKAIDMGQEMRSYQCVIRDIDRESRDNLENFIASLNNQKGQAFR</sequence>
<reference evidence="5" key="2">
    <citation type="submission" date="2017-04" db="EMBL/GenBank/DDBJ databases">
        <title>Function of individual gut microbiota members based on whole genome sequencing of pure cultures obtained from chicken caecum.</title>
        <authorList>
            <person name="Medvecky M."/>
            <person name="Cejkova D."/>
            <person name="Polansky O."/>
            <person name="Karasova D."/>
            <person name="Kubasova T."/>
            <person name="Cizek A."/>
            <person name="Rychlik I."/>
        </authorList>
    </citation>
    <scope>NUCLEOTIDE SEQUENCE [LARGE SCALE GENOMIC DNA]</scope>
    <source>
        <strain evidence="5">An175</strain>
    </source>
</reference>
<protein>
    <recommendedName>
        <fullName evidence="7">PilZ domain-containing protein</fullName>
    </recommendedName>
</protein>
<evidence type="ECO:0008006" key="7">
    <source>
        <dbReference type="Google" id="ProtNLM"/>
    </source>
</evidence>